<dbReference type="InterPro" id="IPR036388">
    <property type="entry name" value="WH-like_DNA-bd_sf"/>
</dbReference>
<protein>
    <recommendedName>
        <fullName evidence="8">IclR family transcriptional regulator</fullName>
    </recommendedName>
</protein>
<sequence length="261" mass="28808">MTDDVHPADSRISLPGTRRNLAKSATRALEVLEYFAGMKRPLRATEISHAFGWHSSSTDQLLKTMVDSGYLIFEAARKLYRPSPRLVRFGGWLTGDYYGGERLYRLLNLVHSRSGEIVTLAVRQEDQMQVVDIVQPVNSPHAAPKGVKVPLIGSALGGAYLASRADGDIRQIIEYLDRHRRDSQDRVPGIMEEVQAIRVRGHASGGIGVETDNWSIAMALPPCDADVGIVLGFAGPTRRIRSHEAELAALMRRCVAEILMP</sequence>
<dbReference type="InterPro" id="IPR014757">
    <property type="entry name" value="Tscrpt_reg_IclR_C"/>
</dbReference>
<dbReference type="SUPFAM" id="SSF46785">
    <property type="entry name" value="Winged helix' DNA-binding domain"/>
    <property type="match status" value="1"/>
</dbReference>
<dbReference type="EMBL" id="ATIB01000070">
    <property type="protein sequence ID" value="EQB00272.1"/>
    <property type="molecule type" value="Genomic_DNA"/>
</dbReference>
<dbReference type="RefSeq" id="WP_021245338.1">
    <property type="nucleotide sequence ID" value="NZ_ATIB01000070.1"/>
</dbReference>
<keyword evidence="3" id="KW-0804">Transcription</keyword>
<dbReference type="Gene3D" id="3.30.450.40">
    <property type="match status" value="1"/>
</dbReference>
<dbReference type="Proteomes" id="UP000015524">
    <property type="component" value="Unassembled WGS sequence"/>
</dbReference>
<dbReference type="SUPFAM" id="SSF55781">
    <property type="entry name" value="GAF domain-like"/>
    <property type="match status" value="1"/>
</dbReference>
<dbReference type="InterPro" id="IPR050707">
    <property type="entry name" value="HTH_MetabolicPath_Reg"/>
</dbReference>
<evidence type="ECO:0000313" key="6">
    <source>
        <dbReference type="EMBL" id="EQB00272.1"/>
    </source>
</evidence>
<dbReference type="PANTHER" id="PTHR30136">
    <property type="entry name" value="HELIX-TURN-HELIX TRANSCRIPTIONAL REGULATOR, ICLR FAMILY"/>
    <property type="match status" value="1"/>
</dbReference>
<feature type="domain" description="HTH iclR-type" evidence="4">
    <location>
        <begin position="22"/>
        <end position="84"/>
    </location>
</feature>
<keyword evidence="2" id="KW-0238">DNA-binding</keyword>
<organism evidence="6 7">
    <name type="scientific">Sphingobium baderi LL03</name>
    <dbReference type="NCBI Taxonomy" id="1114964"/>
    <lineage>
        <taxon>Bacteria</taxon>
        <taxon>Pseudomonadati</taxon>
        <taxon>Pseudomonadota</taxon>
        <taxon>Alphaproteobacteria</taxon>
        <taxon>Sphingomonadales</taxon>
        <taxon>Sphingomonadaceae</taxon>
        <taxon>Sphingobium</taxon>
    </lineage>
</organism>
<evidence type="ECO:0000256" key="3">
    <source>
        <dbReference type="ARBA" id="ARBA00023163"/>
    </source>
</evidence>
<proteinExistence type="predicted"/>
<dbReference type="eggNOG" id="COG1414">
    <property type="taxonomic scope" value="Bacteria"/>
</dbReference>
<evidence type="ECO:0000259" key="4">
    <source>
        <dbReference type="PROSITE" id="PS51077"/>
    </source>
</evidence>
<feature type="domain" description="IclR-ED" evidence="5">
    <location>
        <begin position="85"/>
        <end position="261"/>
    </location>
</feature>
<gene>
    <name evidence="6" type="ORF">L485_13510</name>
</gene>
<evidence type="ECO:0000313" key="7">
    <source>
        <dbReference type="Proteomes" id="UP000015524"/>
    </source>
</evidence>
<evidence type="ECO:0000256" key="2">
    <source>
        <dbReference type="ARBA" id="ARBA00023125"/>
    </source>
</evidence>
<comment type="caution">
    <text evidence="6">The sequence shown here is derived from an EMBL/GenBank/DDBJ whole genome shotgun (WGS) entry which is preliminary data.</text>
</comment>
<dbReference type="OrthoDB" id="9807558at2"/>
<dbReference type="GO" id="GO:0045892">
    <property type="term" value="P:negative regulation of DNA-templated transcription"/>
    <property type="evidence" value="ECO:0007669"/>
    <property type="project" value="TreeGrafter"/>
</dbReference>
<dbReference type="Gene3D" id="1.10.10.10">
    <property type="entry name" value="Winged helix-like DNA-binding domain superfamily/Winged helix DNA-binding domain"/>
    <property type="match status" value="1"/>
</dbReference>
<name>T0GHV1_9SPHN</name>
<keyword evidence="7" id="KW-1185">Reference proteome</keyword>
<dbReference type="AlphaFoldDB" id="T0GHV1"/>
<dbReference type="InterPro" id="IPR029016">
    <property type="entry name" value="GAF-like_dom_sf"/>
</dbReference>
<evidence type="ECO:0000259" key="5">
    <source>
        <dbReference type="PROSITE" id="PS51078"/>
    </source>
</evidence>
<evidence type="ECO:0000256" key="1">
    <source>
        <dbReference type="ARBA" id="ARBA00023015"/>
    </source>
</evidence>
<dbReference type="GO" id="GO:0003700">
    <property type="term" value="F:DNA-binding transcription factor activity"/>
    <property type="evidence" value="ECO:0007669"/>
    <property type="project" value="TreeGrafter"/>
</dbReference>
<dbReference type="PROSITE" id="PS51077">
    <property type="entry name" value="HTH_ICLR"/>
    <property type="match status" value="1"/>
</dbReference>
<dbReference type="PANTHER" id="PTHR30136:SF35">
    <property type="entry name" value="HTH-TYPE TRANSCRIPTIONAL REGULATOR RV1719"/>
    <property type="match status" value="1"/>
</dbReference>
<evidence type="ECO:0008006" key="8">
    <source>
        <dbReference type="Google" id="ProtNLM"/>
    </source>
</evidence>
<dbReference type="InterPro" id="IPR005471">
    <property type="entry name" value="Tscrpt_reg_IclR_N"/>
</dbReference>
<dbReference type="PATRIC" id="fig|1114964.3.peg.2645"/>
<dbReference type="GO" id="GO:0003677">
    <property type="term" value="F:DNA binding"/>
    <property type="evidence" value="ECO:0007669"/>
    <property type="project" value="UniProtKB-KW"/>
</dbReference>
<dbReference type="SMART" id="SM00346">
    <property type="entry name" value="HTH_ICLR"/>
    <property type="match status" value="1"/>
</dbReference>
<dbReference type="Pfam" id="PF01614">
    <property type="entry name" value="IclR_C"/>
    <property type="match status" value="1"/>
</dbReference>
<reference evidence="6 7" key="1">
    <citation type="journal article" date="2013" name="Genome Announc.">
        <title>Draft Genome Sequence of a Hexachlorocyclohexane-Degrading Bacterium, Sphingobium baderi Strain LL03T.</title>
        <authorList>
            <person name="Kaur J."/>
            <person name="Verma H."/>
            <person name="Tripathi C."/>
            <person name="Khurana J.P."/>
            <person name="Lal R."/>
        </authorList>
    </citation>
    <scope>NUCLEOTIDE SEQUENCE [LARGE SCALE GENOMIC DNA]</scope>
    <source>
        <strain evidence="6 7">LL03</strain>
    </source>
</reference>
<accession>T0GHV1</accession>
<dbReference type="InterPro" id="IPR036390">
    <property type="entry name" value="WH_DNA-bd_sf"/>
</dbReference>
<dbReference type="Pfam" id="PF09339">
    <property type="entry name" value="HTH_IclR"/>
    <property type="match status" value="1"/>
</dbReference>
<dbReference type="PROSITE" id="PS51078">
    <property type="entry name" value="ICLR_ED"/>
    <property type="match status" value="1"/>
</dbReference>
<keyword evidence="1" id="KW-0805">Transcription regulation</keyword>